<dbReference type="AlphaFoldDB" id="A0A0A2M526"/>
<keyword evidence="6" id="KW-0680">Restriction system</keyword>
<accession>A0A0A2M526</accession>
<dbReference type="PROSITE" id="PS00093">
    <property type="entry name" value="N4_MTASE"/>
    <property type="match status" value="1"/>
</dbReference>
<evidence type="ECO:0000256" key="4">
    <source>
        <dbReference type="ARBA" id="ARBA00022679"/>
    </source>
</evidence>
<protein>
    <recommendedName>
        <fullName evidence="2">site-specific DNA-methyltransferase (cytosine-N(4)-specific)</fullName>
        <ecNumber evidence="2">2.1.1.113</ecNumber>
    </recommendedName>
</protein>
<gene>
    <name evidence="8" type="ORF">Q764_13605</name>
</gene>
<dbReference type="InterPro" id="IPR017985">
    <property type="entry name" value="MeTrfase_CN4_CS"/>
</dbReference>
<evidence type="ECO:0000256" key="1">
    <source>
        <dbReference type="ARBA" id="ARBA00010203"/>
    </source>
</evidence>
<keyword evidence="5" id="KW-0949">S-adenosyl-L-methionine</keyword>
<comment type="caution">
    <text evidence="8">The sequence shown here is derived from an EMBL/GenBank/DDBJ whole genome shotgun (WGS) entry which is preliminary data.</text>
</comment>
<evidence type="ECO:0000256" key="5">
    <source>
        <dbReference type="ARBA" id="ARBA00022691"/>
    </source>
</evidence>
<dbReference type="Gene3D" id="3.40.50.150">
    <property type="entry name" value="Vaccinia Virus protein VP39"/>
    <property type="match status" value="2"/>
</dbReference>
<dbReference type="GO" id="GO:0032259">
    <property type="term" value="P:methylation"/>
    <property type="evidence" value="ECO:0007669"/>
    <property type="project" value="UniProtKB-KW"/>
</dbReference>
<keyword evidence="3" id="KW-0489">Methyltransferase</keyword>
<comment type="catalytic activity">
    <reaction evidence="7">
        <text>a 2'-deoxycytidine in DNA + S-adenosyl-L-methionine = an N(4)-methyl-2'-deoxycytidine in DNA + S-adenosyl-L-homocysteine + H(+)</text>
        <dbReference type="Rhea" id="RHEA:16857"/>
        <dbReference type="Rhea" id="RHEA-COMP:11369"/>
        <dbReference type="Rhea" id="RHEA-COMP:13674"/>
        <dbReference type="ChEBI" id="CHEBI:15378"/>
        <dbReference type="ChEBI" id="CHEBI:57856"/>
        <dbReference type="ChEBI" id="CHEBI:59789"/>
        <dbReference type="ChEBI" id="CHEBI:85452"/>
        <dbReference type="ChEBI" id="CHEBI:137933"/>
        <dbReference type="EC" id="2.1.1.113"/>
    </reaction>
</comment>
<dbReference type="Proteomes" id="UP000030121">
    <property type="component" value="Unassembled WGS sequence"/>
</dbReference>
<evidence type="ECO:0000256" key="7">
    <source>
        <dbReference type="ARBA" id="ARBA00049120"/>
    </source>
</evidence>
<organism evidence="8 9">
    <name type="scientific">Flavobacterium suncheonense GH29-5 = DSM 17707</name>
    <dbReference type="NCBI Taxonomy" id="1121899"/>
    <lineage>
        <taxon>Bacteria</taxon>
        <taxon>Pseudomonadati</taxon>
        <taxon>Bacteroidota</taxon>
        <taxon>Flavobacteriia</taxon>
        <taxon>Flavobacteriales</taxon>
        <taxon>Flavobacteriaceae</taxon>
        <taxon>Flavobacterium</taxon>
    </lineage>
</organism>
<dbReference type="EC" id="2.1.1.113" evidence="2"/>
<evidence type="ECO:0000313" key="9">
    <source>
        <dbReference type="Proteomes" id="UP000030121"/>
    </source>
</evidence>
<dbReference type="InterPro" id="IPR029063">
    <property type="entry name" value="SAM-dependent_MTases_sf"/>
</dbReference>
<evidence type="ECO:0000256" key="3">
    <source>
        <dbReference type="ARBA" id="ARBA00022603"/>
    </source>
</evidence>
<sequence>MKLPVHGWFRYTAGFSAEWVKTVFDKFPESNNILDPFVGSGTVLLEGQLNGKNTYGVEAHMLIHKVAESKLLWTINPDEFEVSSDLLLTQVLNFKLPKKKYPQLLVKCYSEETLNELFKMKYVWENLNVNEDHKKLLWFVITSILRVSSSAGTAQWQYVLPGKTKSRILAPLIAYQDKINSIIKDMKLMQSKNLILGNTTLIKGDARTLNGIPDNSIDLVVTSPPYANNYDYADATRIELSFWEEIDNWGELQNLVKNDIVRACTQHVAHIKNEIDELFESECLNPIRDELKKQFDLLSIERLSHGGKKNYHLMALAYFKDMGDTFVALRRVCAENSNICFVVGDSAPYGIYLPVDKWLGELAIGAGFNSYYFEKTRDRNVKWKNRKHTIPLKEGRLWIK</sequence>
<dbReference type="STRING" id="1121899.GCA_000430025_02658"/>
<dbReference type="GO" id="GO:0009307">
    <property type="term" value="P:DNA restriction-modification system"/>
    <property type="evidence" value="ECO:0007669"/>
    <property type="project" value="UniProtKB-KW"/>
</dbReference>
<reference evidence="8 9" key="1">
    <citation type="submission" date="2013-09" db="EMBL/GenBank/DDBJ databases">
        <authorList>
            <person name="Zeng Z."/>
            <person name="Chen C."/>
        </authorList>
    </citation>
    <scope>NUCLEOTIDE SEQUENCE [LARGE SCALE GENOMIC DNA]</scope>
    <source>
        <strain evidence="8 9">GH29-5</strain>
    </source>
</reference>
<evidence type="ECO:0000313" key="8">
    <source>
        <dbReference type="EMBL" id="KGO86676.1"/>
    </source>
</evidence>
<keyword evidence="4" id="KW-0808">Transferase</keyword>
<dbReference type="GO" id="GO:0003677">
    <property type="term" value="F:DNA binding"/>
    <property type="evidence" value="ECO:0007669"/>
    <property type="project" value="InterPro"/>
</dbReference>
<dbReference type="eggNOG" id="COG0863">
    <property type="taxonomic scope" value="Bacteria"/>
</dbReference>
<comment type="similarity">
    <text evidence="1">Belongs to the N(4)/N(6)-methyltransferase family. N(4) subfamily.</text>
</comment>
<evidence type="ECO:0000256" key="2">
    <source>
        <dbReference type="ARBA" id="ARBA00012185"/>
    </source>
</evidence>
<dbReference type="EMBL" id="JRLW01000025">
    <property type="protein sequence ID" value="KGO86676.1"/>
    <property type="molecule type" value="Genomic_DNA"/>
</dbReference>
<evidence type="ECO:0000256" key="6">
    <source>
        <dbReference type="ARBA" id="ARBA00022747"/>
    </source>
</evidence>
<proteinExistence type="inferred from homology"/>
<dbReference type="GO" id="GO:0015667">
    <property type="term" value="F:site-specific DNA-methyltransferase (cytosine-N4-specific) activity"/>
    <property type="evidence" value="ECO:0007669"/>
    <property type="project" value="UniProtKB-EC"/>
</dbReference>
<keyword evidence="9" id="KW-1185">Reference proteome</keyword>
<name>A0A0A2M526_9FLAO</name>
<dbReference type="SUPFAM" id="SSF53335">
    <property type="entry name" value="S-adenosyl-L-methionine-dependent methyltransferases"/>
    <property type="match status" value="2"/>
</dbReference>